<dbReference type="OrthoDB" id="401337at2"/>
<evidence type="ECO:0000313" key="2">
    <source>
        <dbReference type="EMBL" id="PZV99946.1"/>
    </source>
</evidence>
<dbReference type="AlphaFoldDB" id="A0A2W7G145"/>
<gene>
    <name evidence="2" type="ORF">BCF89_10424</name>
</gene>
<feature type="transmembrane region" description="Helical" evidence="1">
    <location>
        <begin position="21"/>
        <end position="42"/>
    </location>
</feature>
<feature type="transmembrane region" description="Helical" evidence="1">
    <location>
        <begin position="140"/>
        <end position="160"/>
    </location>
</feature>
<dbReference type="Proteomes" id="UP000249646">
    <property type="component" value="Unassembled WGS sequence"/>
</dbReference>
<name>A0A2W7G145_9BACT</name>
<feature type="transmembrane region" description="Helical" evidence="1">
    <location>
        <begin position="581"/>
        <end position="601"/>
    </location>
</feature>
<comment type="caution">
    <text evidence="2">The sequence shown here is derived from an EMBL/GenBank/DDBJ whole genome shotgun (WGS) entry which is preliminary data.</text>
</comment>
<keyword evidence="1" id="KW-1133">Transmembrane helix</keyword>
<keyword evidence="3" id="KW-1185">Reference proteome</keyword>
<sequence length="607" mass="69565">MKVSVFKYSRFTFNTNLKRKNSIILPSIVLIASLIIGFVFKFVVPEAYKELSSFLYILGLSTTTVIFASIKSLNIFKDMEKEGIELLGISKPISRKNLVLGKLLTLFFYGLIWSGILFISSLISLYGIYSIANLFKYSSLFLFVGLNLYMLIGLIVALIGYKLNQKIAMTIPLVLFIPLALGGSLISANSTSNINNAAYFINEERKNHLSGNMSNTELFYLNNNQDELFIIPNGSNAKQFSEGQNKYLQTVINIADKSSKDWQIYSWLSLPYQFVDIFNEKNNNVFESVSKNKFSNLDKYIYYNNLDNITYNYKLSNEASLKKYPTRLDNKVINTFIVPGILKSKSIIDNVIETDLIYARDGAEDIDKDFPEDEYTSNAPDIVGKIKWDYVYELLRSNIFNAIVKTFVKEEINKEISNKNLKDLNAINGLLLNKISGYLNNKNNEIAKIIDSSITVFNPDAVKDKKIATETERKIYFAIGILYYIYFNYQNTILFDAMIKDPKHSTFGNNQVTLKLDGYDYKIGGYSSYDTDINVRPKSDTNSRPKVIKRYKLNGSNTNFLFQNSEVKSIKRDKLIVNKNIYFVIWLAIIGVLFALVFKLYTRKDYK</sequence>
<organism evidence="2 3">
    <name type="scientific">Metamycoplasma auris</name>
    <dbReference type="NCBI Taxonomy" id="51363"/>
    <lineage>
        <taxon>Bacteria</taxon>
        <taxon>Bacillati</taxon>
        <taxon>Mycoplasmatota</taxon>
        <taxon>Mycoplasmoidales</taxon>
        <taxon>Metamycoplasmataceae</taxon>
        <taxon>Metamycoplasma</taxon>
    </lineage>
</organism>
<keyword evidence="1" id="KW-0812">Transmembrane</keyword>
<protein>
    <submittedName>
        <fullName evidence="2">ABC-2 type transport system permease protein</fullName>
    </submittedName>
</protein>
<dbReference type="RefSeq" id="WP_111518510.1">
    <property type="nucleotide sequence ID" value="NZ_QKUB01000004.1"/>
</dbReference>
<feature type="transmembrane region" description="Helical" evidence="1">
    <location>
        <begin position="103"/>
        <end position="128"/>
    </location>
</feature>
<keyword evidence="1" id="KW-0472">Membrane</keyword>
<feature type="transmembrane region" description="Helical" evidence="1">
    <location>
        <begin position="167"/>
        <end position="186"/>
    </location>
</feature>
<proteinExistence type="predicted"/>
<feature type="transmembrane region" description="Helical" evidence="1">
    <location>
        <begin position="54"/>
        <end position="73"/>
    </location>
</feature>
<evidence type="ECO:0000313" key="3">
    <source>
        <dbReference type="Proteomes" id="UP000249646"/>
    </source>
</evidence>
<dbReference type="EMBL" id="QKUB01000004">
    <property type="protein sequence ID" value="PZV99946.1"/>
    <property type="molecule type" value="Genomic_DNA"/>
</dbReference>
<accession>A0A2W7G145</accession>
<evidence type="ECO:0000256" key="1">
    <source>
        <dbReference type="SAM" id="Phobius"/>
    </source>
</evidence>
<reference evidence="2 3" key="1">
    <citation type="submission" date="2018-06" db="EMBL/GenBank/DDBJ databases">
        <title>Genomic Encyclopedia of Archaeal and Bacterial Type Strains, Phase II (KMG-II): from individual species to whole genera.</title>
        <authorList>
            <person name="Goeker M."/>
        </authorList>
    </citation>
    <scope>NUCLEOTIDE SEQUENCE [LARGE SCALE GENOMIC DNA]</scope>
    <source>
        <strain evidence="2 3">ATCC 51348</strain>
    </source>
</reference>